<evidence type="ECO:0000313" key="1">
    <source>
        <dbReference type="EMBL" id="PPQ31927.1"/>
    </source>
</evidence>
<comment type="caution">
    <text evidence="1">The sequence shown here is derived from an EMBL/GenBank/DDBJ whole genome shotgun (WGS) entry which is preliminary data.</text>
</comment>
<organism evidence="1 2">
    <name type="scientific">Rhodopila globiformis</name>
    <name type="common">Rhodopseudomonas globiformis</name>
    <dbReference type="NCBI Taxonomy" id="1071"/>
    <lineage>
        <taxon>Bacteria</taxon>
        <taxon>Pseudomonadati</taxon>
        <taxon>Pseudomonadota</taxon>
        <taxon>Alphaproteobacteria</taxon>
        <taxon>Acetobacterales</taxon>
        <taxon>Acetobacteraceae</taxon>
        <taxon>Rhodopila</taxon>
    </lineage>
</organism>
<reference evidence="1 2" key="1">
    <citation type="journal article" date="2018" name="Arch. Microbiol.">
        <title>New insights into the metabolic potential of the phototrophic purple bacterium Rhodopila globiformis DSM 161(T) from its draft genome sequence and evidence for a vanadium-dependent nitrogenase.</title>
        <authorList>
            <person name="Imhoff J.F."/>
            <person name="Rahn T."/>
            <person name="Kunzel S."/>
            <person name="Neulinger S.C."/>
        </authorList>
    </citation>
    <scope>NUCLEOTIDE SEQUENCE [LARGE SCALE GENOMIC DNA]</scope>
    <source>
        <strain evidence="1 2">DSM 161</strain>
    </source>
</reference>
<gene>
    <name evidence="1" type="ORF">CCS01_16265</name>
</gene>
<dbReference type="Proteomes" id="UP000239724">
    <property type="component" value="Unassembled WGS sequence"/>
</dbReference>
<name>A0A2S6NBF1_RHOGL</name>
<keyword evidence="2" id="KW-1185">Reference proteome</keyword>
<protein>
    <submittedName>
        <fullName evidence="1">Uncharacterized protein</fullName>
    </submittedName>
</protein>
<sequence>MTTTTTDTWGRTVTISGSGPYTCSVGGLSVTAATVAAALGTINAMPQTPTSTPATVVNSVAAWQGKIVLISMPSAVNAGKTLYDDASAWIATQSTALQIAWANAPTWTRDGTMIPLVAAGIGLTDAQVDQMFLTASAISG</sequence>
<evidence type="ECO:0000313" key="2">
    <source>
        <dbReference type="Proteomes" id="UP000239724"/>
    </source>
</evidence>
<proteinExistence type="predicted"/>
<dbReference type="AlphaFoldDB" id="A0A2S6NBF1"/>
<dbReference type="RefSeq" id="WP_104519884.1">
    <property type="nucleotide sequence ID" value="NZ_NHRY01000181.1"/>
</dbReference>
<accession>A0A2S6NBF1</accession>
<dbReference type="OrthoDB" id="8448936at2"/>
<dbReference type="EMBL" id="NHRY01000181">
    <property type="protein sequence ID" value="PPQ31927.1"/>
    <property type="molecule type" value="Genomic_DNA"/>
</dbReference>